<evidence type="ECO:0000259" key="12">
    <source>
        <dbReference type="Pfam" id="PF08544"/>
    </source>
</evidence>
<evidence type="ECO:0000256" key="2">
    <source>
        <dbReference type="ARBA" id="ARBA00012052"/>
    </source>
</evidence>
<gene>
    <name evidence="10" type="primary">ispE</name>
    <name evidence="13" type="ORF">MZO42_06565</name>
</gene>
<dbReference type="Pfam" id="PF00288">
    <property type="entry name" value="GHMP_kinases_N"/>
    <property type="match status" value="1"/>
</dbReference>
<protein>
    <recommendedName>
        <fullName evidence="3 10">4-diphosphocytidyl-2-C-methyl-D-erythritol kinase</fullName>
        <shortName evidence="10">CMK</shortName>
        <ecNumber evidence="2 10">2.7.1.148</ecNumber>
    </recommendedName>
    <alternativeName>
        <fullName evidence="9 10">4-(cytidine-5'-diphospho)-2-C-methyl-D-erythritol kinase</fullName>
    </alternativeName>
</protein>
<evidence type="ECO:0000313" key="13">
    <source>
        <dbReference type="EMBL" id="MDT8758353.1"/>
    </source>
</evidence>
<evidence type="ECO:0000256" key="5">
    <source>
        <dbReference type="ARBA" id="ARBA00022741"/>
    </source>
</evidence>
<dbReference type="Gene3D" id="3.30.230.10">
    <property type="match status" value="1"/>
</dbReference>
<dbReference type="NCBIfam" id="TIGR00154">
    <property type="entry name" value="ispE"/>
    <property type="match status" value="1"/>
</dbReference>
<name>A0ABU3N1B8_9SPHN</name>
<organism evidence="13">
    <name type="scientific">Sphingomonas psychrotolerans</name>
    <dbReference type="NCBI Taxonomy" id="1327635"/>
    <lineage>
        <taxon>Bacteria</taxon>
        <taxon>Pseudomonadati</taxon>
        <taxon>Pseudomonadota</taxon>
        <taxon>Alphaproteobacteria</taxon>
        <taxon>Sphingomonadales</taxon>
        <taxon>Sphingomonadaceae</taxon>
        <taxon>Sphingomonas</taxon>
    </lineage>
</organism>
<keyword evidence="8 10" id="KW-0414">Isoprene biosynthesis</keyword>
<accession>A0ABU3N1B8</accession>
<dbReference type="SUPFAM" id="SSF55060">
    <property type="entry name" value="GHMP Kinase, C-terminal domain"/>
    <property type="match status" value="1"/>
</dbReference>
<dbReference type="PANTHER" id="PTHR43527">
    <property type="entry name" value="4-DIPHOSPHOCYTIDYL-2-C-METHYL-D-ERYTHRITOL KINASE, CHLOROPLASTIC"/>
    <property type="match status" value="1"/>
</dbReference>
<dbReference type="InterPro" id="IPR020568">
    <property type="entry name" value="Ribosomal_Su5_D2-typ_SF"/>
</dbReference>
<dbReference type="HAMAP" id="MF_00061">
    <property type="entry name" value="IspE"/>
    <property type="match status" value="1"/>
</dbReference>
<comment type="catalytic activity">
    <reaction evidence="10">
        <text>4-CDP-2-C-methyl-D-erythritol + ATP = 4-CDP-2-C-methyl-D-erythritol 2-phosphate + ADP + H(+)</text>
        <dbReference type="Rhea" id="RHEA:18437"/>
        <dbReference type="ChEBI" id="CHEBI:15378"/>
        <dbReference type="ChEBI" id="CHEBI:30616"/>
        <dbReference type="ChEBI" id="CHEBI:57823"/>
        <dbReference type="ChEBI" id="CHEBI:57919"/>
        <dbReference type="ChEBI" id="CHEBI:456216"/>
        <dbReference type="EC" id="2.7.1.148"/>
    </reaction>
</comment>
<keyword evidence="5 10" id="KW-0547">Nucleotide-binding</keyword>
<keyword evidence="7 10" id="KW-0067">ATP-binding</keyword>
<dbReference type="Gene3D" id="3.30.70.890">
    <property type="entry name" value="GHMP kinase, C-terminal domain"/>
    <property type="match status" value="1"/>
</dbReference>
<dbReference type="Pfam" id="PF08544">
    <property type="entry name" value="GHMP_kinases_C"/>
    <property type="match status" value="1"/>
</dbReference>
<feature type="active site" evidence="10">
    <location>
        <position position="9"/>
    </location>
</feature>
<feature type="binding site" evidence="10">
    <location>
        <begin position="93"/>
        <end position="103"/>
    </location>
    <ligand>
        <name>ATP</name>
        <dbReference type="ChEBI" id="CHEBI:30616"/>
    </ligand>
</feature>
<proteinExistence type="inferred from homology"/>
<evidence type="ECO:0000256" key="3">
    <source>
        <dbReference type="ARBA" id="ARBA00017473"/>
    </source>
</evidence>
<keyword evidence="4 10" id="KW-0808">Transferase</keyword>
<evidence type="ECO:0000256" key="4">
    <source>
        <dbReference type="ARBA" id="ARBA00022679"/>
    </source>
</evidence>
<keyword evidence="6 10" id="KW-0418">Kinase</keyword>
<dbReference type="EC" id="2.7.1.148" evidence="2 10"/>
<evidence type="ECO:0000256" key="10">
    <source>
        <dbReference type="HAMAP-Rule" id="MF_00061"/>
    </source>
</evidence>
<dbReference type="InterPro" id="IPR013750">
    <property type="entry name" value="GHMP_kinase_C_dom"/>
</dbReference>
<evidence type="ECO:0000259" key="11">
    <source>
        <dbReference type="Pfam" id="PF00288"/>
    </source>
</evidence>
<evidence type="ECO:0000256" key="8">
    <source>
        <dbReference type="ARBA" id="ARBA00023229"/>
    </source>
</evidence>
<comment type="pathway">
    <text evidence="10">Isoprenoid biosynthesis; isopentenyl diphosphate biosynthesis via DXP pathway; isopentenyl diphosphate from 1-deoxy-D-xylulose 5-phosphate: step 3/6.</text>
</comment>
<reference evidence="13" key="1">
    <citation type="submission" date="2022-04" db="EMBL/GenBank/DDBJ databases">
        <title>Tomato heritable bacteria conferring resistance against bacterial wilt.</title>
        <authorList>
            <person name="Yin J."/>
        </authorList>
    </citation>
    <scope>NUCLEOTIDE SEQUENCE</scope>
    <source>
        <strain evidence="13">Cra20</strain>
    </source>
</reference>
<dbReference type="InterPro" id="IPR006204">
    <property type="entry name" value="GHMP_kinase_N_dom"/>
</dbReference>
<feature type="active site" evidence="10">
    <location>
        <position position="135"/>
    </location>
</feature>
<dbReference type="InterPro" id="IPR036554">
    <property type="entry name" value="GHMP_kinase_C_sf"/>
</dbReference>
<dbReference type="EMBL" id="JALMLT010000001">
    <property type="protein sequence ID" value="MDT8758353.1"/>
    <property type="molecule type" value="Genomic_DNA"/>
</dbReference>
<dbReference type="NCBIfam" id="NF011202">
    <property type="entry name" value="PRK14608.1"/>
    <property type="match status" value="1"/>
</dbReference>
<evidence type="ECO:0000256" key="7">
    <source>
        <dbReference type="ARBA" id="ARBA00022840"/>
    </source>
</evidence>
<dbReference type="SUPFAM" id="SSF54211">
    <property type="entry name" value="Ribosomal protein S5 domain 2-like"/>
    <property type="match status" value="1"/>
</dbReference>
<feature type="domain" description="GHMP kinase C-terminal" evidence="12">
    <location>
        <begin position="199"/>
        <end position="255"/>
    </location>
</feature>
<evidence type="ECO:0000256" key="6">
    <source>
        <dbReference type="ARBA" id="ARBA00022777"/>
    </source>
</evidence>
<dbReference type="GO" id="GO:0050515">
    <property type="term" value="F:4-(cytidine 5'-diphospho)-2-C-methyl-D-erythritol kinase activity"/>
    <property type="evidence" value="ECO:0007669"/>
    <property type="project" value="UniProtKB-EC"/>
</dbReference>
<evidence type="ECO:0000256" key="9">
    <source>
        <dbReference type="ARBA" id="ARBA00032554"/>
    </source>
</evidence>
<feature type="domain" description="GHMP kinase N-terminal" evidence="11">
    <location>
        <begin position="66"/>
        <end position="142"/>
    </location>
</feature>
<comment type="similarity">
    <text evidence="1 10">Belongs to the GHMP kinase family. IspE subfamily.</text>
</comment>
<dbReference type="PIRSF" id="PIRSF010376">
    <property type="entry name" value="IspE"/>
    <property type="match status" value="1"/>
</dbReference>
<dbReference type="InterPro" id="IPR004424">
    <property type="entry name" value="IspE"/>
</dbReference>
<dbReference type="PANTHER" id="PTHR43527:SF2">
    <property type="entry name" value="4-DIPHOSPHOCYTIDYL-2-C-METHYL-D-ERYTHRITOL KINASE, CHLOROPLASTIC"/>
    <property type="match status" value="1"/>
</dbReference>
<evidence type="ECO:0000256" key="1">
    <source>
        <dbReference type="ARBA" id="ARBA00009684"/>
    </source>
</evidence>
<comment type="caution">
    <text evidence="13">The sequence shown here is derived from an EMBL/GenBank/DDBJ whole genome shotgun (WGS) entry which is preliminary data.</text>
</comment>
<dbReference type="InterPro" id="IPR014721">
    <property type="entry name" value="Ribsml_uS5_D2-typ_fold_subgr"/>
</dbReference>
<sequence>MLTEIARAKLNLALHVRARRPDGYHELETLFAFVEFGDVLRVAPAGIPDFRITGPFAAALMGEGDNLVTRAAVRFAERFGGGAHAIELEKHLPVASGIGGGSADAAAALRALARLHEVALDDPRLFEIADGLGSDVPACLLGRTALGKGRGEQLEPVAGMPGTPVLLVNPGVAVSTAEVFRRWDGVDRGPLGPDPLAGRNDLEAPAQAIAPVITEVLALLAAQPGVKLARMSGSGATCFALFQSEEACAHAAARMRPDWWNVQTQLA</sequence>
<comment type="function">
    <text evidence="10">Catalyzes the phosphorylation of the position 2 hydroxy group of 4-diphosphocytidyl-2C-methyl-D-erythritol.</text>
</comment>